<dbReference type="GO" id="GO:0005604">
    <property type="term" value="C:basement membrane"/>
    <property type="evidence" value="ECO:0007669"/>
    <property type="project" value="TreeGrafter"/>
</dbReference>
<dbReference type="InterPro" id="IPR000716">
    <property type="entry name" value="Thyroglobulin_1"/>
</dbReference>
<feature type="region of interest" description="Disordered" evidence="9">
    <location>
        <begin position="1"/>
        <end position="82"/>
    </location>
</feature>
<dbReference type="PROSITE" id="PS00018">
    <property type="entry name" value="EF_HAND_1"/>
    <property type="match status" value="1"/>
</dbReference>
<organism evidence="11 12">
    <name type="scientific">Oedothorax gibbosus</name>
    <dbReference type="NCBI Taxonomy" id="931172"/>
    <lineage>
        <taxon>Eukaryota</taxon>
        <taxon>Metazoa</taxon>
        <taxon>Ecdysozoa</taxon>
        <taxon>Arthropoda</taxon>
        <taxon>Chelicerata</taxon>
        <taxon>Arachnida</taxon>
        <taxon>Araneae</taxon>
        <taxon>Araneomorphae</taxon>
        <taxon>Entelegynae</taxon>
        <taxon>Araneoidea</taxon>
        <taxon>Linyphiidae</taxon>
        <taxon>Erigoninae</taxon>
        <taxon>Oedothorax</taxon>
    </lineage>
</organism>
<dbReference type="PROSITE" id="PS00484">
    <property type="entry name" value="THYROGLOBULIN_1_1"/>
    <property type="match status" value="1"/>
</dbReference>
<protein>
    <recommendedName>
        <fullName evidence="10">Thyroglobulin type-1 domain-containing protein</fullName>
    </recommendedName>
</protein>
<feature type="compositionally biased region" description="Basic and acidic residues" evidence="9">
    <location>
        <begin position="37"/>
        <end position="58"/>
    </location>
</feature>
<dbReference type="GO" id="GO:0005615">
    <property type="term" value="C:extracellular space"/>
    <property type="evidence" value="ECO:0007669"/>
    <property type="project" value="TreeGrafter"/>
</dbReference>
<dbReference type="EMBL" id="JAFNEN010000215">
    <property type="protein sequence ID" value="KAG8189447.1"/>
    <property type="molecule type" value="Genomic_DNA"/>
</dbReference>
<dbReference type="SUPFAM" id="SSF47473">
    <property type="entry name" value="EF-hand"/>
    <property type="match status" value="1"/>
</dbReference>
<dbReference type="Proteomes" id="UP000827092">
    <property type="component" value="Unassembled WGS sequence"/>
</dbReference>
<sequence>MSLNSEEQVNGLIGFLEDSPKHDEEPTEATPQMRPDQWSRDAMPRLRHDGHSSTKTEDSSEEDSKEELQDCKTARRTAMDSHRADPAAGIYIPECTPGGLYVRAQCHRSPQYCWCVHPRTGRPIKGTATQGYKPDCDTARQKNFKGCSIHKKQEFLDELVQNFIKEMQEDAKNKSLSIDTPTPEKAARWKFASIDANSNSVLDKREWKVFKKEWRSFQQRSSGGGGAGEKRKQRLRKCWRNLPRYCDENDNHKITVDEWLACTSVSRDSKGALPRNQPRRGKNPFSTILKSD</sequence>
<dbReference type="Gene3D" id="4.10.800.10">
    <property type="entry name" value="Thyroglobulin type-1"/>
    <property type="match status" value="1"/>
</dbReference>
<dbReference type="SMART" id="SM00211">
    <property type="entry name" value="TY"/>
    <property type="match status" value="1"/>
</dbReference>
<dbReference type="CDD" id="cd00191">
    <property type="entry name" value="TY"/>
    <property type="match status" value="1"/>
</dbReference>
<evidence type="ECO:0000256" key="4">
    <source>
        <dbReference type="ARBA" id="ARBA00022737"/>
    </source>
</evidence>
<evidence type="ECO:0000313" key="12">
    <source>
        <dbReference type="Proteomes" id="UP000827092"/>
    </source>
</evidence>
<keyword evidence="12" id="KW-1185">Reference proteome</keyword>
<dbReference type="AlphaFoldDB" id="A0AAV6UYD8"/>
<dbReference type="Pfam" id="PF00086">
    <property type="entry name" value="Thyroglobulin_1"/>
    <property type="match status" value="1"/>
</dbReference>
<evidence type="ECO:0000256" key="8">
    <source>
        <dbReference type="PROSITE-ProRule" id="PRU00500"/>
    </source>
</evidence>
<gene>
    <name evidence="11" type="ORF">JTE90_012519</name>
</gene>
<keyword evidence="3" id="KW-0732">Signal</keyword>
<dbReference type="SUPFAM" id="SSF57610">
    <property type="entry name" value="Thyroglobulin type-1 domain"/>
    <property type="match status" value="1"/>
</dbReference>
<evidence type="ECO:0000313" key="11">
    <source>
        <dbReference type="EMBL" id="KAG8189447.1"/>
    </source>
</evidence>
<keyword evidence="4" id="KW-0677">Repeat</keyword>
<evidence type="ECO:0000259" key="10">
    <source>
        <dbReference type="PROSITE" id="PS51162"/>
    </source>
</evidence>
<feature type="domain" description="Thyroglobulin type-1" evidence="10">
    <location>
        <begin position="68"/>
        <end position="136"/>
    </location>
</feature>
<evidence type="ECO:0000256" key="6">
    <source>
        <dbReference type="ARBA" id="ARBA00023157"/>
    </source>
</evidence>
<comment type="caution">
    <text evidence="11">The sequence shown here is derived from an EMBL/GenBank/DDBJ whole genome shotgun (WGS) entry which is preliminary data.</text>
</comment>
<dbReference type="FunFam" id="4.10.800.10:FF:000004">
    <property type="entry name" value="SPARC-related modular calcium-binding protein 1"/>
    <property type="match status" value="1"/>
</dbReference>
<comment type="caution">
    <text evidence="8">Lacks conserved residue(s) required for the propagation of feature annotation.</text>
</comment>
<keyword evidence="7" id="KW-0325">Glycoprotein</keyword>
<dbReference type="InterPro" id="IPR051950">
    <property type="entry name" value="Dev_reg/Prot_inhib"/>
</dbReference>
<dbReference type="InterPro" id="IPR036857">
    <property type="entry name" value="Thyroglobulin_1_sf"/>
</dbReference>
<keyword evidence="5" id="KW-0106">Calcium</keyword>
<feature type="region of interest" description="Disordered" evidence="9">
    <location>
        <begin position="267"/>
        <end position="292"/>
    </location>
</feature>
<dbReference type="CDD" id="cd16234">
    <property type="entry name" value="EFh_SPARC_SMOC"/>
    <property type="match status" value="1"/>
</dbReference>
<evidence type="ECO:0000256" key="2">
    <source>
        <dbReference type="ARBA" id="ARBA00022525"/>
    </source>
</evidence>
<dbReference type="PANTHER" id="PTHR12352">
    <property type="entry name" value="SECRETED MODULAR CALCIUM-BINDING PROTEIN"/>
    <property type="match status" value="1"/>
</dbReference>
<proteinExistence type="predicted"/>
<reference evidence="11 12" key="1">
    <citation type="journal article" date="2022" name="Nat. Ecol. Evol.">
        <title>A masculinizing supergene underlies an exaggerated male reproductive morph in a spider.</title>
        <authorList>
            <person name="Hendrickx F."/>
            <person name="De Corte Z."/>
            <person name="Sonet G."/>
            <person name="Van Belleghem S.M."/>
            <person name="Kostlbacher S."/>
            <person name="Vangestel C."/>
        </authorList>
    </citation>
    <scope>NUCLEOTIDE SEQUENCE [LARGE SCALE GENOMIC DNA]</scope>
    <source>
        <tissue evidence="11">Whole body</tissue>
    </source>
</reference>
<feature type="compositionally biased region" description="Basic and acidic residues" evidence="9">
    <location>
        <begin position="66"/>
        <end position="82"/>
    </location>
</feature>
<accession>A0AAV6UYD8</accession>
<evidence type="ECO:0000256" key="9">
    <source>
        <dbReference type="SAM" id="MobiDB-lite"/>
    </source>
</evidence>
<dbReference type="InterPro" id="IPR018247">
    <property type="entry name" value="EF_Hand_1_Ca_BS"/>
</dbReference>
<dbReference type="Gene3D" id="1.10.238.10">
    <property type="entry name" value="EF-hand"/>
    <property type="match status" value="1"/>
</dbReference>
<name>A0AAV6UYD8_9ARAC</name>
<dbReference type="PANTHER" id="PTHR12352:SF30">
    <property type="entry name" value="FI05255P"/>
    <property type="match status" value="1"/>
</dbReference>
<keyword evidence="2" id="KW-0964">Secreted</keyword>
<comment type="subcellular location">
    <subcellularLocation>
        <location evidence="1">Secreted</location>
    </subcellularLocation>
</comment>
<dbReference type="GO" id="GO:0050840">
    <property type="term" value="F:extracellular matrix binding"/>
    <property type="evidence" value="ECO:0007669"/>
    <property type="project" value="TreeGrafter"/>
</dbReference>
<feature type="disulfide bond" evidence="8">
    <location>
        <begin position="106"/>
        <end position="113"/>
    </location>
</feature>
<dbReference type="GO" id="GO:0008201">
    <property type="term" value="F:heparin binding"/>
    <property type="evidence" value="ECO:0007669"/>
    <property type="project" value="TreeGrafter"/>
</dbReference>
<dbReference type="GO" id="GO:0030198">
    <property type="term" value="P:extracellular matrix organization"/>
    <property type="evidence" value="ECO:0007669"/>
    <property type="project" value="TreeGrafter"/>
</dbReference>
<dbReference type="PROSITE" id="PS51162">
    <property type="entry name" value="THYROGLOBULIN_1_2"/>
    <property type="match status" value="1"/>
</dbReference>
<keyword evidence="6 8" id="KW-1015">Disulfide bond</keyword>
<dbReference type="InterPro" id="IPR011992">
    <property type="entry name" value="EF-hand-dom_pair"/>
</dbReference>
<evidence type="ECO:0000256" key="7">
    <source>
        <dbReference type="ARBA" id="ARBA00023180"/>
    </source>
</evidence>
<evidence type="ECO:0000256" key="3">
    <source>
        <dbReference type="ARBA" id="ARBA00022729"/>
    </source>
</evidence>
<evidence type="ECO:0000256" key="5">
    <source>
        <dbReference type="ARBA" id="ARBA00022837"/>
    </source>
</evidence>
<evidence type="ECO:0000256" key="1">
    <source>
        <dbReference type="ARBA" id="ARBA00004613"/>
    </source>
</evidence>